<protein>
    <submittedName>
        <fullName evidence="2">F228B protein</fullName>
    </submittedName>
</protein>
<feature type="non-terminal residue" evidence="2">
    <location>
        <position position="74"/>
    </location>
</feature>
<name>A0A6G1AL11_CROCR</name>
<dbReference type="Proteomes" id="UP000475037">
    <property type="component" value="Unassembled WGS sequence"/>
</dbReference>
<dbReference type="PANTHER" id="PTHR28584:SF2">
    <property type="entry name" value="PROTEIN FAM228A"/>
    <property type="match status" value="1"/>
</dbReference>
<proteinExistence type="inferred from homology"/>
<sequence length="74" mass="9028">FLKVMVLSFCDSLFRRRQEMDEEKRAVFQYKTGKRHILKECKDLEKTRLYATLPHFTFTLHDVIPKEWHKASVR</sequence>
<keyword evidence="3" id="KW-1185">Reference proteome</keyword>
<comment type="caution">
    <text evidence="2">The sequence shown here is derived from an EMBL/GenBank/DDBJ whole genome shotgun (WGS) entry which is preliminary data.</text>
</comment>
<feature type="non-terminal residue" evidence="2">
    <location>
        <position position="1"/>
    </location>
</feature>
<dbReference type="PANTHER" id="PTHR28584">
    <property type="entry name" value="FAMILY WITH SEQUENCE SIMILARITY 228 MEMBER A"/>
    <property type="match status" value="1"/>
</dbReference>
<dbReference type="EMBL" id="VOAJ01005001">
    <property type="protein sequence ID" value="KAF0876290.1"/>
    <property type="molecule type" value="Genomic_DNA"/>
</dbReference>
<dbReference type="InterPro" id="IPR040046">
    <property type="entry name" value="FAM228"/>
</dbReference>
<evidence type="ECO:0000313" key="3">
    <source>
        <dbReference type="Proteomes" id="UP000475037"/>
    </source>
</evidence>
<reference evidence="2 3" key="1">
    <citation type="submission" date="2019-11" db="EMBL/GenBank/DDBJ databases">
        <authorList>
            <person name="Yang C."/>
            <person name="Li F."/>
        </authorList>
    </citation>
    <scope>NUCLEOTIDE SEQUENCE [LARGE SCALE GENOMIC DNA]</scope>
    <source>
        <strain evidence="2">KB4526</strain>
        <tissue evidence="2">Muscle</tissue>
    </source>
</reference>
<evidence type="ECO:0000313" key="2">
    <source>
        <dbReference type="EMBL" id="KAF0876290.1"/>
    </source>
</evidence>
<evidence type="ECO:0000256" key="1">
    <source>
        <dbReference type="ARBA" id="ARBA00007753"/>
    </source>
</evidence>
<comment type="similarity">
    <text evidence="1">Belongs to the FAM228 family.</text>
</comment>
<accession>A0A6G1AL11</accession>
<gene>
    <name evidence="2" type="primary">Fam228b_1</name>
    <name evidence="2" type="ORF">FOF47_R20453</name>
</gene>
<organism evidence="2 3">
    <name type="scientific">Crocuta crocuta</name>
    <name type="common">Spotted hyena</name>
    <dbReference type="NCBI Taxonomy" id="9678"/>
    <lineage>
        <taxon>Eukaryota</taxon>
        <taxon>Metazoa</taxon>
        <taxon>Chordata</taxon>
        <taxon>Craniata</taxon>
        <taxon>Vertebrata</taxon>
        <taxon>Euteleostomi</taxon>
        <taxon>Mammalia</taxon>
        <taxon>Eutheria</taxon>
        <taxon>Laurasiatheria</taxon>
        <taxon>Carnivora</taxon>
        <taxon>Feliformia</taxon>
        <taxon>Hyaenidae</taxon>
        <taxon>Crocuta</taxon>
    </lineage>
</organism>
<dbReference type="AlphaFoldDB" id="A0A6G1AL11"/>